<sequence>MSSLSDTDPDTQKITSLKLGYFFDKNVHQAIKSIKPSARGELEITDAIQ</sequence>
<accession>X1RD63</accession>
<comment type="caution">
    <text evidence="1">The sequence shown here is derived from an EMBL/GenBank/DDBJ whole genome shotgun (WGS) entry which is preliminary data.</text>
</comment>
<reference evidence="1" key="1">
    <citation type="journal article" date="2014" name="Front. Microbiol.">
        <title>High frequency of phylogenetically diverse reductive dehalogenase-homologous genes in deep subseafloor sedimentary metagenomes.</title>
        <authorList>
            <person name="Kawai M."/>
            <person name="Futagami T."/>
            <person name="Toyoda A."/>
            <person name="Takaki Y."/>
            <person name="Nishi S."/>
            <person name="Hori S."/>
            <person name="Arai W."/>
            <person name="Tsubouchi T."/>
            <person name="Morono Y."/>
            <person name="Uchiyama I."/>
            <person name="Ito T."/>
            <person name="Fujiyama A."/>
            <person name="Inagaki F."/>
            <person name="Takami H."/>
        </authorList>
    </citation>
    <scope>NUCLEOTIDE SEQUENCE</scope>
    <source>
        <strain evidence="1">Expedition CK06-06</strain>
    </source>
</reference>
<feature type="non-terminal residue" evidence="1">
    <location>
        <position position="49"/>
    </location>
</feature>
<dbReference type="AlphaFoldDB" id="X1RD63"/>
<protein>
    <submittedName>
        <fullName evidence="1">Uncharacterized protein</fullName>
    </submittedName>
</protein>
<evidence type="ECO:0000313" key="1">
    <source>
        <dbReference type="EMBL" id="GAI53524.1"/>
    </source>
</evidence>
<dbReference type="EMBL" id="BARV01039049">
    <property type="protein sequence ID" value="GAI53524.1"/>
    <property type="molecule type" value="Genomic_DNA"/>
</dbReference>
<gene>
    <name evidence="1" type="ORF">S06H3_59966</name>
</gene>
<organism evidence="1">
    <name type="scientific">marine sediment metagenome</name>
    <dbReference type="NCBI Taxonomy" id="412755"/>
    <lineage>
        <taxon>unclassified sequences</taxon>
        <taxon>metagenomes</taxon>
        <taxon>ecological metagenomes</taxon>
    </lineage>
</organism>
<name>X1RD63_9ZZZZ</name>
<proteinExistence type="predicted"/>